<organism evidence="2 3">
    <name type="scientific">Rariglobus hedericola</name>
    <dbReference type="NCBI Taxonomy" id="2597822"/>
    <lineage>
        <taxon>Bacteria</taxon>
        <taxon>Pseudomonadati</taxon>
        <taxon>Verrucomicrobiota</taxon>
        <taxon>Opitutia</taxon>
        <taxon>Opitutales</taxon>
        <taxon>Opitutaceae</taxon>
        <taxon>Rariglobus</taxon>
    </lineage>
</organism>
<dbReference type="EMBL" id="VMBG01000001">
    <property type="protein sequence ID" value="TSJ79016.1"/>
    <property type="molecule type" value="Genomic_DNA"/>
</dbReference>
<keyword evidence="3" id="KW-1185">Reference proteome</keyword>
<proteinExistence type="predicted"/>
<evidence type="ECO:0000259" key="1">
    <source>
        <dbReference type="Pfam" id="PF24793"/>
    </source>
</evidence>
<gene>
    <name evidence="2" type="ORF">FPL22_06870</name>
</gene>
<reference evidence="2 3" key="1">
    <citation type="submission" date="2019-07" db="EMBL/GenBank/DDBJ databases">
        <title>Description of 53C-WASEF.</title>
        <authorList>
            <person name="Pitt A."/>
            <person name="Hahn M.W."/>
        </authorList>
    </citation>
    <scope>NUCLEOTIDE SEQUENCE [LARGE SCALE GENOMIC DNA]</scope>
    <source>
        <strain evidence="2 3">53C-WASEF</strain>
    </source>
</reference>
<name>A0A556QQV0_9BACT</name>
<evidence type="ECO:0000313" key="2">
    <source>
        <dbReference type="EMBL" id="TSJ79016.1"/>
    </source>
</evidence>
<dbReference type="OrthoDB" id="3771157at2"/>
<dbReference type="RefSeq" id="WP_144229359.1">
    <property type="nucleotide sequence ID" value="NZ_CBCRVV010000005.1"/>
</dbReference>
<dbReference type="AlphaFoldDB" id="A0A556QQV0"/>
<dbReference type="Proteomes" id="UP000315648">
    <property type="component" value="Unassembled WGS sequence"/>
</dbReference>
<dbReference type="InterPro" id="IPR056442">
    <property type="entry name" value="GINT1_N"/>
</dbReference>
<feature type="domain" description="Glucosamine inositolphosphorylceramide transferase 1 N-terminal" evidence="1">
    <location>
        <begin position="45"/>
        <end position="250"/>
    </location>
</feature>
<dbReference type="SUPFAM" id="SSF75005">
    <property type="entry name" value="Arabinanase/levansucrase/invertase"/>
    <property type="match status" value="1"/>
</dbReference>
<evidence type="ECO:0000313" key="3">
    <source>
        <dbReference type="Proteomes" id="UP000315648"/>
    </source>
</evidence>
<dbReference type="InterPro" id="IPR023296">
    <property type="entry name" value="Glyco_hydro_beta-prop_sf"/>
</dbReference>
<accession>A0A556QQV0</accession>
<sequence length="293" mass="33493">MISLLRHIHGTFLSGWWRWQKEHYDVFAGPQKGPLSRVRAPFGCYFADPFLHFHAGEYWLLMEQFLYSKNRGRLVARRASGGPVIPITLAGPGHASFPCVFEEGGHLYLIPETGNTGTLDLYICERFPDQWRLVRRLADNLDAADTVPLRHAGRWWLLTSIRRSRADDGHRSWAIFHTDNLLTGELIPHPVNDERRHAESPFSAGRNAGAVIPMPDGRLLRPFHDSHRYYGENLGWTRIDMLTPSTFIETVLTETPVEFTALPKLPLHHVSTHSGWMACDTRNRIPYGINRGK</sequence>
<protein>
    <recommendedName>
        <fullName evidence="1">Glucosamine inositolphosphorylceramide transferase 1 N-terminal domain-containing protein</fullName>
    </recommendedName>
</protein>
<comment type="caution">
    <text evidence="2">The sequence shown here is derived from an EMBL/GenBank/DDBJ whole genome shotgun (WGS) entry which is preliminary data.</text>
</comment>
<dbReference type="Pfam" id="PF24793">
    <property type="entry name" value="GINT1_N"/>
    <property type="match status" value="1"/>
</dbReference>